<evidence type="ECO:0000313" key="2">
    <source>
        <dbReference type="Proteomes" id="UP001233999"/>
    </source>
</evidence>
<proteinExistence type="predicted"/>
<dbReference type="Proteomes" id="UP001233999">
    <property type="component" value="Unassembled WGS sequence"/>
</dbReference>
<accession>A0AAD8E5R9</accession>
<sequence length="71" mass="8180">MLPAPLPIPTDYRKSELWQPKKRSRRTSQWMSAQGCSVKTAVWITPTPTQIMVGIRAVFIEFPSTCKMFHD</sequence>
<feature type="non-terminal residue" evidence="1">
    <location>
        <position position="1"/>
    </location>
</feature>
<dbReference type="AlphaFoldDB" id="A0AAD8E5R9"/>
<organism evidence="1 2">
    <name type="scientific">Diploptera punctata</name>
    <name type="common">Pacific beetle cockroach</name>
    <dbReference type="NCBI Taxonomy" id="6984"/>
    <lineage>
        <taxon>Eukaryota</taxon>
        <taxon>Metazoa</taxon>
        <taxon>Ecdysozoa</taxon>
        <taxon>Arthropoda</taxon>
        <taxon>Hexapoda</taxon>
        <taxon>Insecta</taxon>
        <taxon>Pterygota</taxon>
        <taxon>Neoptera</taxon>
        <taxon>Polyneoptera</taxon>
        <taxon>Dictyoptera</taxon>
        <taxon>Blattodea</taxon>
        <taxon>Blaberoidea</taxon>
        <taxon>Blaberidae</taxon>
        <taxon>Diplopterinae</taxon>
        <taxon>Diploptera</taxon>
    </lineage>
</organism>
<dbReference type="EMBL" id="JASPKZ010008888">
    <property type="protein sequence ID" value="KAJ9578323.1"/>
    <property type="molecule type" value="Genomic_DNA"/>
</dbReference>
<keyword evidence="2" id="KW-1185">Reference proteome</keyword>
<gene>
    <name evidence="1" type="ORF">L9F63_005441</name>
</gene>
<reference evidence="1" key="1">
    <citation type="journal article" date="2023" name="IScience">
        <title>Live-bearing cockroach genome reveals convergent evolutionary mechanisms linked to viviparity in insects and beyond.</title>
        <authorList>
            <person name="Fouks B."/>
            <person name="Harrison M.C."/>
            <person name="Mikhailova A.A."/>
            <person name="Marchal E."/>
            <person name="English S."/>
            <person name="Carruthers M."/>
            <person name="Jennings E.C."/>
            <person name="Chiamaka E.L."/>
            <person name="Frigard R.A."/>
            <person name="Pippel M."/>
            <person name="Attardo G.M."/>
            <person name="Benoit J.B."/>
            <person name="Bornberg-Bauer E."/>
            <person name="Tobe S.S."/>
        </authorList>
    </citation>
    <scope>NUCLEOTIDE SEQUENCE</scope>
    <source>
        <strain evidence="1">Stay&amp;Tobe</strain>
    </source>
</reference>
<reference evidence="1" key="2">
    <citation type="submission" date="2023-05" db="EMBL/GenBank/DDBJ databases">
        <authorList>
            <person name="Fouks B."/>
        </authorList>
    </citation>
    <scope>NUCLEOTIDE SEQUENCE</scope>
    <source>
        <strain evidence="1">Stay&amp;Tobe</strain>
        <tissue evidence="1">Testes</tissue>
    </source>
</reference>
<comment type="caution">
    <text evidence="1">The sequence shown here is derived from an EMBL/GenBank/DDBJ whole genome shotgun (WGS) entry which is preliminary data.</text>
</comment>
<name>A0AAD8E5R9_DIPPU</name>
<protein>
    <submittedName>
        <fullName evidence="1">Uncharacterized protein</fullName>
    </submittedName>
</protein>
<evidence type="ECO:0000313" key="1">
    <source>
        <dbReference type="EMBL" id="KAJ9578323.1"/>
    </source>
</evidence>